<dbReference type="EMBL" id="CAIX01000125">
    <property type="protein sequence ID" value="CCI46382.1"/>
    <property type="molecule type" value="Genomic_DNA"/>
</dbReference>
<name>A0A024GIP2_9STRA</name>
<proteinExistence type="predicted"/>
<feature type="region of interest" description="Disordered" evidence="1">
    <location>
        <begin position="19"/>
        <end position="89"/>
    </location>
</feature>
<reference evidence="2 3" key="1">
    <citation type="submission" date="2012-05" db="EMBL/GenBank/DDBJ databases">
        <title>Recombination and specialization in a pathogen metapopulation.</title>
        <authorList>
            <person name="Gardiner A."/>
            <person name="Kemen E."/>
            <person name="Schultz-Larsen T."/>
            <person name="MacLean D."/>
            <person name="Van Oosterhout C."/>
            <person name="Jones J.D.G."/>
        </authorList>
    </citation>
    <scope>NUCLEOTIDE SEQUENCE [LARGE SCALE GENOMIC DNA]</scope>
    <source>
        <strain evidence="2 3">Ac Nc2</strain>
    </source>
</reference>
<gene>
    <name evidence="2" type="ORF">BN9_073110</name>
</gene>
<comment type="caution">
    <text evidence="2">The sequence shown here is derived from an EMBL/GenBank/DDBJ whole genome shotgun (WGS) entry which is preliminary data.</text>
</comment>
<feature type="compositionally biased region" description="Polar residues" evidence="1">
    <location>
        <begin position="35"/>
        <end position="46"/>
    </location>
</feature>
<sequence>MKAFIKLSKPPNLIQQYLDGRNEQDEHMALPQPSHRIQPTASNESTNDGDEHQDEPTIQSTRLKETSASASKIIKSRKKKKGKKRNWRH</sequence>
<accession>A0A024GIP2</accession>
<dbReference type="Proteomes" id="UP000053237">
    <property type="component" value="Unassembled WGS sequence"/>
</dbReference>
<evidence type="ECO:0000313" key="3">
    <source>
        <dbReference type="Proteomes" id="UP000053237"/>
    </source>
</evidence>
<evidence type="ECO:0000256" key="1">
    <source>
        <dbReference type="SAM" id="MobiDB-lite"/>
    </source>
</evidence>
<evidence type="ECO:0000313" key="2">
    <source>
        <dbReference type="EMBL" id="CCI46382.1"/>
    </source>
</evidence>
<dbReference type="InParanoid" id="A0A024GIP2"/>
<dbReference type="AlphaFoldDB" id="A0A024GIP2"/>
<keyword evidence="3" id="KW-1185">Reference proteome</keyword>
<protein>
    <submittedName>
        <fullName evidence="2">Uncharacterized protein</fullName>
    </submittedName>
</protein>
<organism evidence="2 3">
    <name type="scientific">Albugo candida</name>
    <dbReference type="NCBI Taxonomy" id="65357"/>
    <lineage>
        <taxon>Eukaryota</taxon>
        <taxon>Sar</taxon>
        <taxon>Stramenopiles</taxon>
        <taxon>Oomycota</taxon>
        <taxon>Peronosporomycetes</taxon>
        <taxon>Albuginales</taxon>
        <taxon>Albuginaceae</taxon>
        <taxon>Albugo</taxon>
    </lineage>
</organism>
<feature type="compositionally biased region" description="Basic residues" evidence="1">
    <location>
        <begin position="74"/>
        <end position="89"/>
    </location>
</feature>